<dbReference type="EMBL" id="CP013979">
    <property type="protein sequence ID" value="ANJ28304.1"/>
    <property type="molecule type" value="Genomic_DNA"/>
</dbReference>
<dbReference type="GO" id="GO:0016787">
    <property type="term" value="F:hydrolase activity"/>
    <property type="evidence" value="ECO:0007669"/>
    <property type="project" value="UniProtKB-KW"/>
</dbReference>
<keyword evidence="4" id="KW-1185">Reference proteome</keyword>
<sequence length="204" mass="20881">MTLSTIDPTVALVVIDLQHLIVARYDEHGSAAAVAKAAELADAFRERGLPVALVRAVGQAPGRTEQGAARAAAAAAATSASGTGADPAAALLPEAMEIVPELDGTGIRVTKRTWGAFHETDLHEQLQRAGVTQIVLAGIATTKGVESTARAAHEHGYHVTFATDAMTDDDLAAHGHSIDVVFPGLGETGTTAEVIALLPAAPTE</sequence>
<gene>
    <name evidence="3" type="ORF">ATC03_17940</name>
</gene>
<evidence type="ECO:0000259" key="2">
    <source>
        <dbReference type="Pfam" id="PF00857"/>
    </source>
</evidence>
<evidence type="ECO:0000256" key="1">
    <source>
        <dbReference type="ARBA" id="ARBA00022801"/>
    </source>
</evidence>
<dbReference type="KEGG" id="agy:ATC03_17940"/>
<dbReference type="InterPro" id="IPR050272">
    <property type="entry name" value="Isochorismatase-like_hydrls"/>
</dbReference>
<evidence type="ECO:0000313" key="4">
    <source>
        <dbReference type="Proteomes" id="UP000078437"/>
    </source>
</evidence>
<keyword evidence="1" id="KW-0378">Hydrolase</keyword>
<reference evidence="4" key="2">
    <citation type="submission" date="2016-01" db="EMBL/GenBank/DDBJ databases">
        <title>Complete genome sequence of Agromyces aureus AR33T and comparison with related organisms.</title>
        <authorList>
            <person name="Corretto E."/>
            <person name="Antonielli L."/>
            <person name="Sessitsch A."/>
            <person name="Brader G."/>
        </authorList>
    </citation>
    <scope>NUCLEOTIDE SEQUENCE [LARGE SCALE GENOMIC DNA]</scope>
    <source>
        <strain evidence="4">AR33</strain>
    </source>
</reference>
<dbReference type="Gene3D" id="3.40.50.850">
    <property type="entry name" value="Isochorismatase-like"/>
    <property type="match status" value="1"/>
</dbReference>
<dbReference type="InterPro" id="IPR000868">
    <property type="entry name" value="Isochorismatase-like_dom"/>
</dbReference>
<reference evidence="3 4" key="1">
    <citation type="journal article" date="2016" name="Int. J. Syst. Evol. Microbiol.">
        <title>Agromyces aureus sp. nov., isolated from the rhizosphere of Salix caprea L. grown in a heavy-metal-contaminated soil.</title>
        <authorList>
            <person name="Corretto E."/>
            <person name="Antonielli L."/>
            <person name="Sessitsch A."/>
            <person name="Compant S."/>
            <person name="Gorfer M."/>
            <person name="Kuffner M."/>
            <person name="Brader G."/>
        </authorList>
    </citation>
    <scope>NUCLEOTIDE SEQUENCE [LARGE SCALE GENOMIC DNA]</scope>
    <source>
        <strain evidence="3 4">AR33</strain>
    </source>
</reference>
<organism evidence="3 4">
    <name type="scientific">Agromyces aureus</name>
    <dbReference type="NCBI Taxonomy" id="453304"/>
    <lineage>
        <taxon>Bacteria</taxon>
        <taxon>Bacillati</taxon>
        <taxon>Actinomycetota</taxon>
        <taxon>Actinomycetes</taxon>
        <taxon>Micrococcales</taxon>
        <taxon>Microbacteriaceae</taxon>
        <taxon>Agromyces</taxon>
    </lineage>
</organism>
<feature type="domain" description="Isochorismatase-like" evidence="2">
    <location>
        <begin position="11"/>
        <end position="193"/>
    </location>
</feature>
<protein>
    <recommendedName>
        <fullName evidence="2">Isochorismatase-like domain-containing protein</fullName>
    </recommendedName>
</protein>
<dbReference type="PANTHER" id="PTHR43540">
    <property type="entry name" value="PEROXYUREIDOACRYLATE/UREIDOACRYLATE AMIDOHYDROLASE-RELATED"/>
    <property type="match status" value="1"/>
</dbReference>
<dbReference type="AlphaFoldDB" id="A0A191WJF5"/>
<proteinExistence type="predicted"/>
<dbReference type="InterPro" id="IPR036380">
    <property type="entry name" value="Isochorismatase-like_sf"/>
</dbReference>
<dbReference type="Pfam" id="PF00857">
    <property type="entry name" value="Isochorismatase"/>
    <property type="match status" value="1"/>
</dbReference>
<dbReference type="Proteomes" id="UP000078437">
    <property type="component" value="Chromosome"/>
</dbReference>
<dbReference type="PANTHER" id="PTHR43540:SF7">
    <property type="entry name" value="ISOCHORISMATASE FAMILY PROTEIN YECD"/>
    <property type="match status" value="1"/>
</dbReference>
<name>A0A191WJF5_9MICO</name>
<dbReference type="SUPFAM" id="SSF52499">
    <property type="entry name" value="Isochorismatase-like hydrolases"/>
    <property type="match status" value="1"/>
</dbReference>
<evidence type="ECO:0000313" key="3">
    <source>
        <dbReference type="EMBL" id="ANJ28304.1"/>
    </source>
</evidence>
<accession>A0A191WJF5</accession>
<dbReference type="OrthoDB" id="9794942at2"/>
<dbReference type="RefSeq" id="WP_067880148.1">
    <property type="nucleotide sequence ID" value="NZ_CP013979.1"/>
</dbReference>
<dbReference type="STRING" id="453304.ATC03_17940"/>
<dbReference type="CDD" id="cd00431">
    <property type="entry name" value="cysteine_hydrolases"/>
    <property type="match status" value="1"/>
</dbReference>